<dbReference type="EnsemblFungi" id="EJT80840">
    <property type="protein sequence ID" value="EJT80840"/>
    <property type="gene ID" value="GGTG_00833"/>
</dbReference>
<feature type="region of interest" description="Disordered" evidence="1">
    <location>
        <begin position="235"/>
        <end position="345"/>
    </location>
</feature>
<dbReference type="RefSeq" id="XP_009216849.1">
    <property type="nucleotide sequence ID" value="XM_009218585.1"/>
</dbReference>
<feature type="compositionally biased region" description="Low complexity" evidence="1">
    <location>
        <begin position="69"/>
        <end position="91"/>
    </location>
</feature>
<sequence length="463" mass="48230">MAGDSNRDRDQSLLDRLNALKGTNLNLDLDTSQNALGIPISSFAPAPKEARDDALSARLRSLRETSQDAPPSAGSSAASLSAVTAAAGVSTPPAPAADLGKGPVPRVAQPPSKASAPHRTGATAPTERHAPTPPPPRAGGPISTFSLPDVEDDPLFASDGRDLDDLLEGLEDLGLAEEDEEVEGAGGGQTTATKEKQGGAPVPSLDEQLTEAQRTAALFAKFEKQATKRLEKVELREAAGLGEEGEDKNDDDSDGEEMRREADEALLRALDELSLEGTRPPAPEAKTGPEHPGGAEDGGRSAAAAGTGGDEDGEFSLPTPPSTLPPPVSGEEGGGAGKGRRRGSADFEADFSSRLARLKAGRDAGAPAAAAAAADDDDDELGLPSVPSYKPGDVGKTTRLTTKTGYTDDDVKSWCILCLEDATCRCEGCDDDVYCEQCWWGMHVGPSADYDARGHRRWKFTKN</sequence>
<reference evidence="3" key="5">
    <citation type="submission" date="2018-04" db="UniProtKB">
        <authorList>
            <consortium name="EnsemblFungi"/>
        </authorList>
    </citation>
    <scope>IDENTIFICATION</scope>
    <source>
        <strain evidence="3">R3-111a-1</strain>
    </source>
</reference>
<dbReference type="EMBL" id="GL385395">
    <property type="protein sequence ID" value="EJT80840.1"/>
    <property type="molecule type" value="Genomic_DNA"/>
</dbReference>
<feature type="compositionally biased region" description="Pro residues" evidence="1">
    <location>
        <begin position="318"/>
        <end position="328"/>
    </location>
</feature>
<evidence type="ECO:0000313" key="2">
    <source>
        <dbReference type="EMBL" id="EJT80840.1"/>
    </source>
</evidence>
<dbReference type="SUPFAM" id="SSF57845">
    <property type="entry name" value="B-box zinc-binding domain"/>
    <property type="match status" value="1"/>
</dbReference>
<evidence type="ECO:0008006" key="5">
    <source>
        <dbReference type="Google" id="ProtNLM"/>
    </source>
</evidence>
<dbReference type="OrthoDB" id="5407799at2759"/>
<dbReference type="VEuPathDB" id="FungiDB:GGTG_00833"/>
<feature type="region of interest" description="Disordered" evidence="1">
    <location>
        <begin position="371"/>
        <end position="403"/>
    </location>
</feature>
<reference evidence="2" key="3">
    <citation type="submission" date="2010-09" db="EMBL/GenBank/DDBJ databases">
        <title>Annotation of Gaeumannomyces graminis var. tritici R3-111a-1.</title>
        <authorList>
            <consortium name="The Broad Institute Genome Sequencing Platform"/>
            <person name="Ma L.-J."/>
            <person name="Dead R."/>
            <person name="Young S.K."/>
            <person name="Zeng Q."/>
            <person name="Gargeya S."/>
            <person name="Fitzgerald M."/>
            <person name="Haas B."/>
            <person name="Abouelleil A."/>
            <person name="Alvarado L."/>
            <person name="Arachchi H.M."/>
            <person name="Berlin A."/>
            <person name="Brown A."/>
            <person name="Chapman S.B."/>
            <person name="Chen Z."/>
            <person name="Dunbar C."/>
            <person name="Freedman E."/>
            <person name="Gearin G."/>
            <person name="Gellesch M."/>
            <person name="Goldberg J."/>
            <person name="Griggs A."/>
            <person name="Gujja S."/>
            <person name="Heiman D."/>
            <person name="Howarth C."/>
            <person name="Larson L."/>
            <person name="Lui A."/>
            <person name="MacDonald P.J.P."/>
            <person name="Mehta T."/>
            <person name="Montmayeur A."/>
            <person name="Murphy C."/>
            <person name="Neiman D."/>
            <person name="Pearson M."/>
            <person name="Priest M."/>
            <person name="Roberts A."/>
            <person name="Saif S."/>
            <person name="Shea T."/>
            <person name="Shenoy N."/>
            <person name="Sisk P."/>
            <person name="Stolte C."/>
            <person name="Sykes S."/>
            <person name="Yandava C."/>
            <person name="Wortman J."/>
            <person name="Nusbaum C."/>
            <person name="Birren B."/>
        </authorList>
    </citation>
    <scope>NUCLEOTIDE SEQUENCE</scope>
    <source>
        <strain evidence="2">R3-111a-1</strain>
    </source>
</reference>
<evidence type="ECO:0000313" key="4">
    <source>
        <dbReference type="Proteomes" id="UP000006039"/>
    </source>
</evidence>
<dbReference type="HOGENOM" id="CLU_037982_1_1_1"/>
<evidence type="ECO:0000256" key="1">
    <source>
        <dbReference type="SAM" id="MobiDB-lite"/>
    </source>
</evidence>
<dbReference type="PANTHER" id="PTHR46603">
    <property type="entry name" value="ABSCISSION/NOCUT CHECKPOINT REGULATOR"/>
    <property type="match status" value="1"/>
</dbReference>
<dbReference type="GeneID" id="20341291"/>
<feature type="compositionally biased region" description="Acidic residues" evidence="1">
    <location>
        <begin position="165"/>
        <end position="183"/>
    </location>
</feature>
<accession>J3NHU7</accession>
<feature type="region of interest" description="Disordered" evidence="1">
    <location>
        <begin position="38"/>
        <end position="210"/>
    </location>
</feature>
<keyword evidence="4" id="KW-1185">Reference proteome</keyword>
<reference evidence="3" key="4">
    <citation type="journal article" date="2015" name="G3 (Bethesda)">
        <title>Genome sequences of three phytopathogenic species of the Magnaporthaceae family of fungi.</title>
        <authorList>
            <person name="Okagaki L.H."/>
            <person name="Nunes C.C."/>
            <person name="Sailsbery J."/>
            <person name="Clay B."/>
            <person name="Brown D."/>
            <person name="John T."/>
            <person name="Oh Y."/>
            <person name="Young N."/>
            <person name="Fitzgerald M."/>
            <person name="Haas B.J."/>
            <person name="Zeng Q."/>
            <person name="Young S."/>
            <person name="Adiconis X."/>
            <person name="Fan L."/>
            <person name="Levin J.Z."/>
            <person name="Mitchell T.K."/>
            <person name="Okubara P.A."/>
            <person name="Farman M.L."/>
            <person name="Kohn L.M."/>
            <person name="Birren B."/>
            <person name="Ma L.-J."/>
            <person name="Dean R.A."/>
        </authorList>
    </citation>
    <scope>NUCLEOTIDE SEQUENCE</scope>
    <source>
        <strain evidence="3">R3-111a-1</strain>
    </source>
</reference>
<dbReference type="PANTHER" id="PTHR46603:SF1">
    <property type="entry name" value="ABSCISSION_NOCUT CHECKPOINT REGULATOR"/>
    <property type="match status" value="1"/>
</dbReference>
<dbReference type="Pfam" id="PF22586">
    <property type="entry name" value="ANCHR-like_BBOX"/>
    <property type="match status" value="1"/>
</dbReference>
<feature type="compositionally biased region" description="Basic and acidic residues" evidence="1">
    <location>
        <begin position="48"/>
        <end position="66"/>
    </location>
</feature>
<organism evidence="2">
    <name type="scientific">Gaeumannomyces tritici (strain R3-111a-1)</name>
    <name type="common">Wheat and barley take-all root rot fungus</name>
    <name type="synonym">Gaeumannomyces graminis var. tritici</name>
    <dbReference type="NCBI Taxonomy" id="644352"/>
    <lineage>
        <taxon>Eukaryota</taxon>
        <taxon>Fungi</taxon>
        <taxon>Dikarya</taxon>
        <taxon>Ascomycota</taxon>
        <taxon>Pezizomycotina</taxon>
        <taxon>Sordariomycetes</taxon>
        <taxon>Sordariomycetidae</taxon>
        <taxon>Magnaporthales</taxon>
        <taxon>Magnaporthaceae</taxon>
        <taxon>Gaeumannomyces</taxon>
    </lineage>
</organism>
<dbReference type="AlphaFoldDB" id="J3NHU7"/>
<feature type="compositionally biased region" description="Basic and acidic residues" evidence="1">
    <location>
        <begin position="287"/>
        <end position="299"/>
    </location>
</feature>
<proteinExistence type="predicted"/>
<dbReference type="STRING" id="644352.J3NHU7"/>
<gene>
    <name evidence="3" type="primary">20341291</name>
    <name evidence="2" type="ORF">GGTG_00833</name>
</gene>
<dbReference type="eggNOG" id="ENOG502SC2S">
    <property type="taxonomic scope" value="Eukaryota"/>
</dbReference>
<protein>
    <recommendedName>
        <fullName evidence="5">Zinc finger FYVE domain-containing protein</fullName>
    </recommendedName>
</protein>
<feature type="compositionally biased region" description="Acidic residues" evidence="1">
    <location>
        <begin position="243"/>
        <end position="255"/>
    </location>
</feature>
<feature type="compositionally biased region" description="Basic and acidic residues" evidence="1">
    <location>
        <begin position="256"/>
        <end position="271"/>
    </location>
</feature>
<reference evidence="2" key="2">
    <citation type="submission" date="2010-07" db="EMBL/GenBank/DDBJ databases">
        <authorList>
            <consortium name="The Broad Institute Genome Sequencing Platform"/>
            <consortium name="Broad Institute Genome Sequencing Center for Infectious Disease"/>
            <person name="Ma L.-J."/>
            <person name="Dead R."/>
            <person name="Young S."/>
            <person name="Zeng Q."/>
            <person name="Koehrsen M."/>
            <person name="Alvarado L."/>
            <person name="Berlin A."/>
            <person name="Chapman S.B."/>
            <person name="Chen Z."/>
            <person name="Freedman E."/>
            <person name="Gellesch M."/>
            <person name="Goldberg J."/>
            <person name="Griggs A."/>
            <person name="Gujja S."/>
            <person name="Heilman E.R."/>
            <person name="Heiman D."/>
            <person name="Hepburn T."/>
            <person name="Howarth C."/>
            <person name="Jen D."/>
            <person name="Larson L."/>
            <person name="Mehta T."/>
            <person name="Neiman D."/>
            <person name="Pearson M."/>
            <person name="Roberts A."/>
            <person name="Saif S."/>
            <person name="Shea T."/>
            <person name="Shenoy N."/>
            <person name="Sisk P."/>
            <person name="Stolte C."/>
            <person name="Sykes S."/>
            <person name="Walk T."/>
            <person name="White J."/>
            <person name="Yandava C."/>
            <person name="Haas B."/>
            <person name="Nusbaum C."/>
            <person name="Birren B."/>
        </authorList>
    </citation>
    <scope>NUCLEOTIDE SEQUENCE</scope>
    <source>
        <strain evidence="2">R3-111a-1</strain>
    </source>
</reference>
<dbReference type="Proteomes" id="UP000006039">
    <property type="component" value="Unassembled WGS sequence"/>
</dbReference>
<reference evidence="4" key="1">
    <citation type="submission" date="2010-07" db="EMBL/GenBank/DDBJ databases">
        <title>The genome sequence of Gaeumannomyces graminis var. tritici strain R3-111a-1.</title>
        <authorList>
            <consortium name="The Broad Institute Genome Sequencing Platform"/>
            <person name="Ma L.-J."/>
            <person name="Dead R."/>
            <person name="Young S."/>
            <person name="Zeng Q."/>
            <person name="Koehrsen M."/>
            <person name="Alvarado L."/>
            <person name="Berlin A."/>
            <person name="Chapman S.B."/>
            <person name="Chen Z."/>
            <person name="Freedman E."/>
            <person name="Gellesch M."/>
            <person name="Goldberg J."/>
            <person name="Griggs A."/>
            <person name="Gujja S."/>
            <person name="Heilman E.R."/>
            <person name="Heiman D."/>
            <person name="Hepburn T."/>
            <person name="Howarth C."/>
            <person name="Jen D."/>
            <person name="Larson L."/>
            <person name="Mehta T."/>
            <person name="Neiman D."/>
            <person name="Pearson M."/>
            <person name="Roberts A."/>
            <person name="Saif S."/>
            <person name="Shea T."/>
            <person name="Shenoy N."/>
            <person name="Sisk P."/>
            <person name="Stolte C."/>
            <person name="Sykes S."/>
            <person name="Walk T."/>
            <person name="White J."/>
            <person name="Yandava C."/>
            <person name="Haas B."/>
            <person name="Nusbaum C."/>
            <person name="Birren B."/>
        </authorList>
    </citation>
    <scope>NUCLEOTIDE SEQUENCE [LARGE SCALE GENOMIC DNA]</scope>
    <source>
        <strain evidence="4">R3-111a-1</strain>
    </source>
</reference>
<name>J3NHU7_GAET3</name>
<evidence type="ECO:0000313" key="3">
    <source>
        <dbReference type="EnsemblFungi" id="EJT80840"/>
    </source>
</evidence>